<comment type="caution">
    <text evidence="1">The sequence shown here is derived from an EMBL/GenBank/DDBJ whole genome shotgun (WGS) entry which is preliminary data.</text>
</comment>
<accession>A0A4Y2WJV2</accession>
<dbReference type="AlphaFoldDB" id="A0A4Y2WJV2"/>
<evidence type="ECO:0000313" key="1">
    <source>
        <dbReference type="EMBL" id="GBO36926.1"/>
    </source>
</evidence>
<protein>
    <recommendedName>
        <fullName evidence="3">Peptidase A2 domain-containing protein</fullName>
    </recommendedName>
</protein>
<evidence type="ECO:0000313" key="2">
    <source>
        <dbReference type="Proteomes" id="UP000499080"/>
    </source>
</evidence>
<dbReference type="Pfam" id="PF13650">
    <property type="entry name" value="Asp_protease_2"/>
    <property type="match status" value="1"/>
</dbReference>
<dbReference type="SUPFAM" id="SSF50630">
    <property type="entry name" value="Acid proteases"/>
    <property type="match status" value="1"/>
</dbReference>
<evidence type="ECO:0008006" key="3">
    <source>
        <dbReference type="Google" id="ProtNLM"/>
    </source>
</evidence>
<dbReference type="Proteomes" id="UP000499080">
    <property type="component" value="Unassembled WGS sequence"/>
</dbReference>
<dbReference type="InterPro" id="IPR021109">
    <property type="entry name" value="Peptidase_aspartic_dom_sf"/>
</dbReference>
<dbReference type="Gene3D" id="2.40.70.10">
    <property type="entry name" value="Acid Proteases"/>
    <property type="match status" value="1"/>
</dbReference>
<proteinExistence type="predicted"/>
<dbReference type="EMBL" id="BGPR01061203">
    <property type="protein sequence ID" value="GBO36926.1"/>
    <property type="molecule type" value="Genomic_DNA"/>
</dbReference>
<reference evidence="1 2" key="1">
    <citation type="journal article" date="2019" name="Sci. Rep.">
        <title>Orb-weaving spider Araneus ventricosus genome elucidates the spidroin gene catalogue.</title>
        <authorList>
            <person name="Kono N."/>
            <person name="Nakamura H."/>
            <person name="Ohtoshi R."/>
            <person name="Moran D.A.P."/>
            <person name="Shinohara A."/>
            <person name="Yoshida Y."/>
            <person name="Fujiwara M."/>
            <person name="Mori M."/>
            <person name="Tomita M."/>
            <person name="Arakawa K."/>
        </authorList>
    </citation>
    <scope>NUCLEOTIDE SEQUENCE [LARGE SCALE GENOMIC DNA]</scope>
</reference>
<dbReference type="OrthoDB" id="6416691at2759"/>
<name>A0A4Y2WJV2_ARAVE</name>
<gene>
    <name evidence="1" type="ORF">AVEN_49528_1</name>
</gene>
<keyword evidence="2" id="KW-1185">Reference proteome</keyword>
<sequence>MPINHVRPGKLTYGRLAGRRLPFVIKDPEEGLKDSALSGGENGLYLEGSICRTPCLMLVNTGANVTFLRTDLAQKLNEKIIYTAPKISLKTATGEKAEIHGKLDPSNECGTRKFRTQNLRSRYQRSCIFGLHFLQKFNFTVDLEKRGRGNSFVSIGL</sequence>
<dbReference type="CDD" id="cd00303">
    <property type="entry name" value="retropepsin_like"/>
    <property type="match status" value="1"/>
</dbReference>
<organism evidence="1 2">
    <name type="scientific">Araneus ventricosus</name>
    <name type="common">Orbweaver spider</name>
    <name type="synonym">Epeira ventricosa</name>
    <dbReference type="NCBI Taxonomy" id="182803"/>
    <lineage>
        <taxon>Eukaryota</taxon>
        <taxon>Metazoa</taxon>
        <taxon>Ecdysozoa</taxon>
        <taxon>Arthropoda</taxon>
        <taxon>Chelicerata</taxon>
        <taxon>Arachnida</taxon>
        <taxon>Araneae</taxon>
        <taxon>Araneomorphae</taxon>
        <taxon>Entelegynae</taxon>
        <taxon>Araneoidea</taxon>
        <taxon>Araneidae</taxon>
        <taxon>Araneus</taxon>
    </lineage>
</organism>